<gene>
    <name evidence="1" type="ORF">C5748_18130</name>
</gene>
<comment type="caution">
    <text evidence="1">The sequence shown here is derived from an EMBL/GenBank/DDBJ whole genome shotgun (WGS) entry which is preliminary data.</text>
</comment>
<dbReference type="Proteomes" id="UP000239434">
    <property type="component" value="Unassembled WGS sequence"/>
</dbReference>
<evidence type="ECO:0000313" key="2">
    <source>
        <dbReference type="Proteomes" id="UP000239434"/>
    </source>
</evidence>
<evidence type="ECO:0000313" key="1">
    <source>
        <dbReference type="EMBL" id="PRD42076.1"/>
    </source>
</evidence>
<reference evidence="1 2" key="1">
    <citation type="submission" date="2018-02" db="EMBL/GenBank/DDBJ databases">
        <title>The draft genome of Phyllobacterium sp. 1N-3.</title>
        <authorList>
            <person name="Liu L."/>
            <person name="Li L."/>
            <person name="Zhang X."/>
            <person name="Wang T."/>
            <person name="Liang L."/>
        </authorList>
    </citation>
    <scope>NUCLEOTIDE SEQUENCE [LARGE SCALE GENOMIC DNA]</scope>
    <source>
        <strain evidence="1 2">1N-3</strain>
    </source>
</reference>
<protein>
    <submittedName>
        <fullName evidence="1">Uncharacterized protein</fullName>
    </submittedName>
</protein>
<organism evidence="1 2">
    <name type="scientific">Phyllobacterium phragmitis</name>
    <dbReference type="NCBI Taxonomy" id="2670329"/>
    <lineage>
        <taxon>Bacteria</taxon>
        <taxon>Pseudomonadati</taxon>
        <taxon>Pseudomonadota</taxon>
        <taxon>Alphaproteobacteria</taxon>
        <taxon>Hyphomicrobiales</taxon>
        <taxon>Phyllobacteriaceae</taxon>
        <taxon>Phyllobacterium</taxon>
    </lineage>
</organism>
<name>A0A2S9ING0_9HYPH</name>
<keyword evidence="2" id="KW-1185">Reference proteome</keyword>
<proteinExistence type="predicted"/>
<dbReference type="AlphaFoldDB" id="A0A2S9ING0"/>
<dbReference type="RefSeq" id="WP_105743344.1">
    <property type="nucleotide sequence ID" value="NZ_PVBR01000014.1"/>
</dbReference>
<accession>A0A2S9ING0</accession>
<dbReference type="EMBL" id="PVBR01000014">
    <property type="protein sequence ID" value="PRD42076.1"/>
    <property type="molecule type" value="Genomic_DNA"/>
</dbReference>
<sequence>MSAIQEAPTLRPWHVTVYVLGRGILTIGEHELVGIPSAMEFAPEIRAAAQHLLTFIGEEKFE</sequence>